<sequence length="398" mass="43385">MLLMRNWLLSLLIVCFSASAAHADWAQTEQQARGQTVYFNAWGGSDSVNRYLQWAAEQVQRQYGITLKQVKITDAADVVQRIRAEKQAGKKHNGSVDLLWVNGENFHHLKQEGLLHGPWAEHLPNWALVDKSKPVTTDFSVPTEGLEAPWGLAQLTFIADRATTPTPPQSAAELLEFARRHPGQVTYPLPPDFHGVTFLKQLLLELAPNPAVLQQPVTPEQFAVATAPLWAYLDQLHPLAWRQGRSFPASAAAMNNMLADGELLLSLTFNPNEAASLVRQQQLPPSAYGFGFRAGTIGNVHYLAIPFNASAKAAAQVVANFLLSPAAQRHKADLAVWGDPSVLTSHALASATSDATAKSAAAESQTTAKSAAVPVLPEPHVSWVEPLEKAWLQRYGAQ</sequence>
<evidence type="ECO:0000256" key="1">
    <source>
        <dbReference type="SAM" id="SignalP"/>
    </source>
</evidence>
<name>A0A8I1W5Q6_PLESH</name>
<dbReference type="InterPro" id="IPR006059">
    <property type="entry name" value="SBP"/>
</dbReference>
<dbReference type="NCBIfam" id="NF008633">
    <property type="entry name" value="PRK11622.1"/>
    <property type="match status" value="1"/>
</dbReference>
<reference evidence="2" key="1">
    <citation type="submission" date="2021-03" db="EMBL/GenBank/DDBJ databases">
        <title>Plesiomonas shigelloides zfcc0051, isolated from zebrafish feces.</title>
        <authorList>
            <person name="Vanderhoek Z."/>
            <person name="Gaulke C."/>
        </authorList>
    </citation>
    <scope>NUCLEOTIDE SEQUENCE</scope>
    <source>
        <strain evidence="2">Zfcc0051</strain>
    </source>
</reference>
<evidence type="ECO:0000313" key="3">
    <source>
        <dbReference type="Proteomes" id="UP000664658"/>
    </source>
</evidence>
<keyword evidence="1" id="KW-0732">Signal</keyword>
<proteinExistence type="predicted"/>
<dbReference type="PANTHER" id="PTHR42779">
    <property type="entry name" value="PROTEIN YNJB"/>
    <property type="match status" value="1"/>
</dbReference>
<dbReference type="SUPFAM" id="SSF53850">
    <property type="entry name" value="Periplasmic binding protein-like II"/>
    <property type="match status" value="1"/>
</dbReference>
<dbReference type="Pfam" id="PF13416">
    <property type="entry name" value="SBP_bac_8"/>
    <property type="match status" value="1"/>
</dbReference>
<dbReference type="RefSeq" id="WP_207541486.1">
    <property type="nucleotide sequence ID" value="NZ_JAFNAA010000001.1"/>
</dbReference>
<evidence type="ECO:0000313" key="2">
    <source>
        <dbReference type="EMBL" id="MBO1106882.1"/>
    </source>
</evidence>
<dbReference type="GO" id="GO:0030288">
    <property type="term" value="C:outer membrane-bounded periplasmic space"/>
    <property type="evidence" value="ECO:0007669"/>
    <property type="project" value="UniProtKB-ARBA"/>
</dbReference>
<dbReference type="Gene3D" id="3.40.190.10">
    <property type="entry name" value="Periplasmic binding protein-like II"/>
    <property type="match status" value="2"/>
</dbReference>
<protein>
    <submittedName>
        <fullName evidence="2">ABC transporter substrate-binding protein</fullName>
    </submittedName>
</protein>
<dbReference type="InterPro" id="IPR027020">
    <property type="entry name" value="YnjB"/>
</dbReference>
<comment type="caution">
    <text evidence="2">The sequence shown here is derived from an EMBL/GenBank/DDBJ whole genome shotgun (WGS) entry which is preliminary data.</text>
</comment>
<dbReference type="Proteomes" id="UP000664658">
    <property type="component" value="Unassembled WGS sequence"/>
</dbReference>
<dbReference type="PANTHER" id="PTHR42779:SF1">
    <property type="entry name" value="PROTEIN YNJB"/>
    <property type="match status" value="1"/>
</dbReference>
<organism evidence="2 3">
    <name type="scientific">Plesiomonas shigelloides</name>
    <name type="common">Aeromonas shigelloides</name>
    <dbReference type="NCBI Taxonomy" id="703"/>
    <lineage>
        <taxon>Bacteria</taxon>
        <taxon>Pseudomonadati</taxon>
        <taxon>Pseudomonadota</taxon>
        <taxon>Gammaproteobacteria</taxon>
        <taxon>Enterobacterales</taxon>
        <taxon>Enterobacteriaceae</taxon>
        <taxon>Plesiomonas</taxon>
    </lineage>
</organism>
<feature type="signal peptide" evidence="1">
    <location>
        <begin position="1"/>
        <end position="23"/>
    </location>
</feature>
<dbReference type="AlphaFoldDB" id="A0A8I1W5Q6"/>
<accession>A0A8I1W5Q6</accession>
<gene>
    <name evidence="2" type="ORF">J2R62_01370</name>
</gene>
<dbReference type="EMBL" id="JAFNAA010000001">
    <property type="protein sequence ID" value="MBO1106882.1"/>
    <property type="molecule type" value="Genomic_DNA"/>
</dbReference>
<dbReference type="PIRSF" id="PIRSF029172">
    <property type="entry name" value="UCP029172_ABC_sbc_YnjB"/>
    <property type="match status" value="1"/>
</dbReference>
<feature type="chain" id="PRO_5034593387" evidence="1">
    <location>
        <begin position="24"/>
        <end position="398"/>
    </location>
</feature>